<protein>
    <recommendedName>
        <fullName evidence="4">Response regulatory domain-containing protein</fullName>
    </recommendedName>
</protein>
<evidence type="ECO:0000313" key="6">
    <source>
        <dbReference type="Proteomes" id="UP000612362"/>
    </source>
</evidence>
<dbReference type="InterPro" id="IPR001789">
    <property type="entry name" value="Sig_transdc_resp-reg_receiver"/>
</dbReference>
<keyword evidence="1 3" id="KW-0597">Phosphoprotein</keyword>
<dbReference type="InterPro" id="IPR050595">
    <property type="entry name" value="Bact_response_regulator"/>
</dbReference>
<sequence length="126" mass="14611">MRGQEAQEIILIVEDDDQHAAALAQMISYQRPYRVFHASDGPTTLKFTEHLKPDLFILDYWLPNMNGIELYERIRRRKELQDVPVIMISGLLPTQELQARGIVGLPKPYDLNDLLQKIDMLLVKQP</sequence>
<dbReference type="PROSITE" id="PS50110">
    <property type="entry name" value="RESPONSE_REGULATORY"/>
    <property type="match status" value="1"/>
</dbReference>
<reference evidence="5" key="1">
    <citation type="submission" date="2020-10" db="EMBL/GenBank/DDBJ databases">
        <title>Taxonomic study of unclassified bacteria belonging to the class Ktedonobacteria.</title>
        <authorList>
            <person name="Yabe S."/>
            <person name="Wang C.M."/>
            <person name="Zheng Y."/>
            <person name="Sakai Y."/>
            <person name="Cavaletti L."/>
            <person name="Monciardini P."/>
            <person name="Donadio S."/>
        </authorList>
    </citation>
    <scope>NUCLEOTIDE SEQUENCE</scope>
    <source>
        <strain evidence="5">SOSP1-1</strain>
    </source>
</reference>
<name>A0A8J3MSD8_9CHLR</name>
<dbReference type="AlphaFoldDB" id="A0A8J3MSD8"/>
<gene>
    <name evidence="5" type="ORF">KSX_13980</name>
</gene>
<evidence type="ECO:0000259" key="4">
    <source>
        <dbReference type="PROSITE" id="PS50110"/>
    </source>
</evidence>
<dbReference type="Gene3D" id="3.40.50.2300">
    <property type="match status" value="1"/>
</dbReference>
<comment type="caution">
    <text evidence="5">The sequence shown here is derived from an EMBL/GenBank/DDBJ whole genome shotgun (WGS) entry which is preliminary data.</text>
</comment>
<dbReference type="PANTHER" id="PTHR44591">
    <property type="entry name" value="STRESS RESPONSE REGULATOR PROTEIN 1"/>
    <property type="match status" value="1"/>
</dbReference>
<organism evidence="5 6">
    <name type="scientific">Ktedonospora formicarum</name>
    <dbReference type="NCBI Taxonomy" id="2778364"/>
    <lineage>
        <taxon>Bacteria</taxon>
        <taxon>Bacillati</taxon>
        <taxon>Chloroflexota</taxon>
        <taxon>Ktedonobacteria</taxon>
        <taxon>Ktedonobacterales</taxon>
        <taxon>Ktedonobacteraceae</taxon>
        <taxon>Ktedonospora</taxon>
    </lineage>
</organism>
<dbReference type="CDD" id="cd00156">
    <property type="entry name" value="REC"/>
    <property type="match status" value="1"/>
</dbReference>
<accession>A0A8J3MSD8</accession>
<dbReference type="EMBL" id="BNJF01000001">
    <property type="protein sequence ID" value="GHO43235.1"/>
    <property type="molecule type" value="Genomic_DNA"/>
</dbReference>
<proteinExistence type="predicted"/>
<dbReference type="SUPFAM" id="SSF52172">
    <property type="entry name" value="CheY-like"/>
    <property type="match status" value="1"/>
</dbReference>
<dbReference type="GO" id="GO:0000160">
    <property type="term" value="P:phosphorelay signal transduction system"/>
    <property type="evidence" value="ECO:0007669"/>
    <property type="project" value="UniProtKB-KW"/>
</dbReference>
<evidence type="ECO:0000256" key="2">
    <source>
        <dbReference type="ARBA" id="ARBA00023012"/>
    </source>
</evidence>
<evidence type="ECO:0000313" key="5">
    <source>
        <dbReference type="EMBL" id="GHO43235.1"/>
    </source>
</evidence>
<dbReference type="PANTHER" id="PTHR44591:SF14">
    <property type="entry name" value="PROTEIN PILG"/>
    <property type="match status" value="1"/>
</dbReference>
<keyword evidence="2" id="KW-0902">Two-component regulatory system</keyword>
<dbReference type="RefSeq" id="WP_220192718.1">
    <property type="nucleotide sequence ID" value="NZ_BNJF01000001.1"/>
</dbReference>
<dbReference type="Proteomes" id="UP000612362">
    <property type="component" value="Unassembled WGS sequence"/>
</dbReference>
<evidence type="ECO:0000256" key="3">
    <source>
        <dbReference type="PROSITE-ProRule" id="PRU00169"/>
    </source>
</evidence>
<dbReference type="InterPro" id="IPR011006">
    <property type="entry name" value="CheY-like_superfamily"/>
</dbReference>
<evidence type="ECO:0000256" key="1">
    <source>
        <dbReference type="ARBA" id="ARBA00022553"/>
    </source>
</evidence>
<dbReference type="Pfam" id="PF00072">
    <property type="entry name" value="Response_reg"/>
    <property type="match status" value="1"/>
</dbReference>
<keyword evidence="6" id="KW-1185">Reference proteome</keyword>
<feature type="modified residue" description="4-aspartylphosphate" evidence="3">
    <location>
        <position position="59"/>
    </location>
</feature>
<dbReference type="SMART" id="SM00448">
    <property type="entry name" value="REC"/>
    <property type="match status" value="1"/>
</dbReference>
<feature type="domain" description="Response regulatory" evidence="4">
    <location>
        <begin position="9"/>
        <end position="122"/>
    </location>
</feature>